<comment type="caution">
    <text evidence="3">The sequence shown here is derived from an EMBL/GenBank/DDBJ whole genome shotgun (WGS) entry which is preliminary data.</text>
</comment>
<dbReference type="KEGG" id="cthd:CDO33_00055"/>
<comment type="similarity">
    <text evidence="1">Belongs to the YciI family.</text>
</comment>
<name>A0A2K2F8W8_9CLOT</name>
<dbReference type="InterPro" id="IPR005545">
    <property type="entry name" value="YCII"/>
</dbReference>
<dbReference type="InterPro" id="IPR011008">
    <property type="entry name" value="Dimeric_a/b-barrel"/>
</dbReference>
<evidence type="ECO:0000313" key="4">
    <source>
        <dbReference type="Proteomes" id="UP000236151"/>
    </source>
</evidence>
<evidence type="ECO:0000313" key="3">
    <source>
        <dbReference type="EMBL" id="PNT95242.1"/>
    </source>
</evidence>
<sequence>MHLKKQFIYVLKLIPALLKEENWTAKEEEIVGRHFKKLQELLKKGKLILAGKTDGLDEKTFGIVIFEADSEEEARKIMNSDPAVAEGIMKAELSPYRVALMRESV</sequence>
<dbReference type="Gene3D" id="3.30.70.1060">
    <property type="entry name" value="Dimeric alpha+beta barrel"/>
    <property type="match status" value="1"/>
</dbReference>
<organism evidence="3 4">
    <name type="scientific">Clostridium thermosuccinogenes</name>
    <dbReference type="NCBI Taxonomy" id="84032"/>
    <lineage>
        <taxon>Bacteria</taxon>
        <taxon>Bacillati</taxon>
        <taxon>Bacillota</taxon>
        <taxon>Clostridia</taxon>
        <taxon>Eubacteriales</taxon>
        <taxon>Clostridiaceae</taxon>
        <taxon>Clostridium</taxon>
    </lineage>
</organism>
<proteinExistence type="inferred from homology"/>
<reference evidence="3 4" key="1">
    <citation type="submission" date="2017-06" db="EMBL/GenBank/DDBJ databases">
        <title>Investigating the central metabolism of Clostridium thermosuccinogenes.</title>
        <authorList>
            <person name="Koendjbiharie J.G."/>
            <person name="van Kranenburg R."/>
        </authorList>
    </citation>
    <scope>NUCLEOTIDE SEQUENCE [LARGE SCALE GENOMIC DNA]</scope>
    <source>
        <strain evidence="3 4">DSM 5806</strain>
    </source>
</reference>
<accession>A0A2K2F8W8</accession>
<keyword evidence="4" id="KW-1185">Reference proteome</keyword>
<evidence type="ECO:0000256" key="1">
    <source>
        <dbReference type="ARBA" id="ARBA00007689"/>
    </source>
</evidence>
<dbReference type="Pfam" id="PF03795">
    <property type="entry name" value="YCII"/>
    <property type="match status" value="1"/>
</dbReference>
<dbReference type="SUPFAM" id="SSF54909">
    <property type="entry name" value="Dimeric alpha+beta barrel"/>
    <property type="match status" value="1"/>
</dbReference>
<feature type="domain" description="YCII-related" evidence="2">
    <location>
        <begin position="23"/>
        <end position="89"/>
    </location>
</feature>
<evidence type="ECO:0000259" key="2">
    <source>
        <dbReference type="Pfam" id="PF03795"/>
    </source>
</evidence>
<gene>
    <name evidence="3" type="ORF">CDQ84_17420</name>
</gene>
<dbReference type="Proteomes" id="UP000236151">
    <property type="component" value="Unassembled WGS sequence"/>
</dbReference>
<protein>
    <recommendedName>
        <fullName evidence="2">YCII-related domain-containing protein</fullName>
    </recommendedName>
</protein>
<dbReference type="AlphaFoldDB" id="A0A2K2F8W8"/>
<dbReference type="OrthoDB" id="8589613at2"/>
<dbReference type="EMBL" id="NIOJ01000071">
    <property type="protein sequence ID" value="PNT95242.1"/>
    <property type="molecule type" value="Genomic_DNA"/>
</dbReference>